<gene>
    <name evidence="4" type="ORF">NIIDMKKI_69260</name>
</gene>
<dbReference type="Pfam" id="PF01408">
    <property type="entry name" value="GFO_IDH_MocA"/>
    <property type="match status" value="1"/>
</dbReference>
<organism evidence="4 5">
    <name type="scientific">Mycobacterium kansasii</name>
    <dbReference type="NCBI Taxonomy" id="1768"/>
    <lineage>
        <taxon>Bacteria</taxon>
        <taxon>Bacillati</taxon>
        <taxon>Actinomycetota</taxon>
        <taxon>Actinomycetes</taxon>
        <taxon>Mycobacteriales</taxon>
        <taxon>Mycobacteriaceae</taxon>
        <taxon>Mycobacterium</taxon>
    </lineage>
</organism>
<proteinExistence type="predicted"/>
<evidence type="ECO:0000259" key="3">
    <source>
        <dbReference type="Pfam" id="PF01408"/>
    </source>
</evidence>
<dbReference type="Gene3D" id="3.30.9.10">
    <property type="entry name" value="D-Amino Acid Oxidase, subunit A, domain 2"/>
    <property type="match status" value="1"/>
</dbReference>
<dbReference type="Gene3D" id="3.40.50.720">
    <property type="entry name" value="NAD(P)-binding Rossmann-like Domain"/>
    <property type="match status" value="1"/>
</dbReference>
<dbReference type="EMBL" id="AP023343">
    <property type="protein sequence ID" value="BCI91720.1"/>
    <property type="molecule type" value="Genomic_DNA"/>
</dbReference>
<dbReference type="SUPFAM" id="SSF51905">
    <property type="entry name" value="FAD/NAD(P)-binding domain"/>
    <property type="match status" value="1"/>
</dbReference>
<feature type="region of interest" description="Disordered" evidence="1">
    <location>
        <begin position="667"/>
        <end position="701"/>
    </location>
</feature>
<feature type="domain" description="Gfo/Idh/MocA-like oxidoreductase N-terminal" evidence="3">
    <location>
        <begin position="12"/>
        <end position="128"/>
    </location>
</feature>
<evidence type="ECO:0000256" key="1">
    <source>
        <dbReference type="SAM" id="MobiDB-lite"/>
    </source>
</evidence>
<dbReference type="InterPro" id="IPR000683">
    <property type="entry name" value="Gfo/Idh/MocA-like_OxRdtase_N"/>
</dbReference>
<dbReference type="Proteomes" id="UP000516380">
    <property type="component" value="Chromosome"/>
</dbReference>
<dbReference type="SUPFAM" id="SSF51735">
    <property type="entry name" value="NAD(P)-binding Rossmann-fold domains"/>
    <property type="match status" value="1"/>
</dbReference>
<dbReference type="InterPro" id="IPR006076">
    <property type="entry name" value="FAD-dep_OxRdtase"/>
</dbReference>
<sequence>MVRPVPQRDPERVIFCGAGRWGTKLIRAFLAQGAAPAGFVVRSEATRQWLAAEYPHVPVDTDAERFIAETHADVVVVATPTETHGRIAQMGLHQGRDVFVEKPLCTDPNEARALAAAARVRNTALFTGFVYLYHPAFVALRRAVATESIAQVRFSWVRPALAGPPAWELLPHELALASVLLGESPRALSIEVNGELCRGHWTSKDGARIDIRLDGRAGMCKRKELSVRTVAGDVWTWTDHELVRYDRKSPETPLQRTTFGPTEPLRREVEWFLAHRRCSNAVRQEIDRSVAITTIIHDALTAAAPGRGAQVKHRSSVCVVGAGIFGVSAALALARDGWWVDLLECSSDILTGASGCNIFRLHRGYHYPRSLATAVECRDAERSFRAEYDEAVIDDSQHLYAIAAENSLVDGAQFLAHCAAAALPVEPVDHPIVRRSAAELLVSAKESRIDPNRLAAAARAKLRAAGVRVRTATPAHPSVTAGYDFVVLAANHGNNAVLTQLGIPAPRRQFEVCEVAVLEDVEIGDIDIVVIDGPFVSLSPYGRSTGRFLLYDVEHSVRYRAVSTAFEPPEEFSAALVSSKPAPVPESTVGEMLDTASRFVRGLQHAHHVGSLLSVRTVLPDVDRTDERPTIVEWHNETTLSIFSGKIVTAMTAGQAVIGALRSRTGFPTTITGSPPEGRERASDRRPPLTGAVARGRGPCS</sequence>
<dbReference type="Pfam" id="PF01266">
    <property type="entry name" value="DAO"/>
    <property type="match status" value="1"/>
</dbReference>
<dbReference type="InterPro" id="IPR051450">
    <property type="entry name" value="Gfo/Idh/MocA_Oxidoreductases"/>
</dbReference>
<reference evidence="4 5" key="1">
    <citation type="submission" date="2020-07" db="EMBL/GenBank/DDBJ databases">
        <title>Mycobacterium kansasii (former subtype) with zoonotic potential isolated from diseased indoor pet cat, Japan.</title>
        <authorList>
            <person name="Fukano H."/>
            <person name="Terazono T."/>
            <person name="Hoshino Y."/>
        </authorList>
    </citation>
    <scope>NUCLEOTIDE SEQUENCE [LARGE SCALE GENOMIC DNA]</scope>
    <source>
        <strain evidence="4 5">Kuro-I</strain>
    </source>
</reference>
<dbReference type="PANTHER" id="PTHR43377">
    <property type="entry name" value="BILIVERDIN REDUCTASE A"/>
    <property type="match status" value="1"/>
</dbReference>
<dbReference type="Gene3D" id="3.30.360.10">
    <property type="entry name" value="Dihydrodipicolinate Reductase, domain 2"/>
    <property type="match status" value="1"/>
</dbReference>
<evidence type="ECO:0000259" key="2">
    <source>
        <dbReference type="Pfam" id="PF01266"/>
    </source>
</evidence>
<dbReference type="AlphaFoldDB" id="A0A7G1ILF8"/>
<evidence type="ECO:0000313" key="5">
    <source>
        <dbReference type="Proteomes" id="UP000516380"/>
    </source>
</evidence>
<evidence type="ECO:0000313" key="4">
    <source>
        <dbReference type="EMBL" id="BCI91720.1"/>
    </source>
</evidence>
<accession>A0A7G1ILF8</accession>
<dbReference type="InterPro" id="IPR036291">
    <property type="entry name" value="NAD(P)-bd_dom_sf"/>
</dbReference>
<dbReference type="Gene3D" id="3.50.50.60">
    <property type="entry name" value="FAD/NAD(P)-binding domain"/>
    <property type="match status" value="1"/>
</dbReference>
<dbReference type="InterPro" id="IPR036188">
    <property type="entry name" value="FAD/NAD-bd_sf"/>
</dbReference>
<feature type="compositionally biased region" description="Basic and acidic residues" evidence="1">
    <location>
        <begin position="677"/>
        <end position="687"/>
    </location>
</feature>
<dbReference type="GO" id="GO:0000166">
    <property type="term" value="F:nucleotide binding"/>
    <property type="evidence" value="ECO:0007669"/>
    <property type="project" value="InterPro"/>
</dbReference>
<protein>
    <recommendedName>
        <fullName evidence="6">Oxidoreductase, NAD-binding Rossmann fold family protein</fullName>
    </recommendedName>
</protein>
<feature type="domain" description="FAD dependent oxidoreductase" evidence="2">
    <location>
        <begin position="317"/>
        <end position="602"/>
    </location>
</feature>
<dbReference type="PANTHER" id="PTHR43377:SF1">
    <property type="entry name" value="BILIVERDIN REDUCTASE A"/>
    <property type="match status" value="1"/>
</dbReference>
<evidence type="ECO:0008006" key="6">
    <source>
        <dbReference type="Google" id="ProtNLM"/>
    </source>
</evidence>
<name>A0A7G1ILF8_MYCKA</name>
<keyword evidence="5" id="KW-1185">Reference proteome</keyword>